<feature type="transmembrane region" description="Helical" evidence="2">
    <location>
        <begin position="103"/>
        <end position="125"/>
    </location>
</feature>
<keyword evidence="2" id="KW-1133">Transmembrane helix</keyword>
<feature type="transmembrane region" description="Helical" evidence="2">
    <location>
        <begin position="137"/>
        <end position="157"/>
    </location>
</feature>
<dbReference type="RefSeq" id="WP_003846855.1">
    <property type="nucleotide sequence ID" value="NZ_BQKK01000004.1"/>
</dbReference>
<keyword evidence="2" id="KW-0812">Transmembrane</keyword>
<evidence type="ECO:0000256" key="1">
    <source>
        <dbReference type="SAM" id="MobiDB-lite"/>
    </source>
</evidence>
<evidence type="ECO:0000313" key="3">
    <source>
        <dbReference type="EMBL" id="GJN43444.1"/>
    </source>
</evidence>
<dbReference type="EMBL" id="BQKK01000004">
    <property type="protein sequence ID" value="GJN43444.1"/>
    <property type="molecule type" value="Genomic_DNA"/>
</dbReference>
<protein>
    <recommendedName>
        <fullName evidence="5">Integral membrane protein</fullName>
    </recommendedName>
</protein>
<gene>
    <name evidence="3" type="ORF">CAT723_19230</name>
</gene>
<accession>A0AAV5GA05</accession>
<comment type="caution">
    <text evidence="3">The sequence shown here is derived from an EMBL/GenBank/DDBJ whole genome shotgun (WGS) entry which is preliminary data.</text>
</comment>
<sequence length="165" mass="18558">MNDRRFDFTGPDHPENDLSTDADFTNMPRPEPASFDDLADEPDPARIAELNRASTRQAVWFTIITVAISLIVAVGSVVIFRLVGGPECDAGNATWFCSSTQQIIWVIVVSITPILGLIGSAVMLIRKLRSYLRWRPWMGAFWVMVPHCMFWMTQTLLELSNVLNS</sequence>
<keyword evidence="2" id="KW-0472">Membrane</keyword>
<feature type="transmembrane region" description="Helical" evidence="2">
    <location>
        <begin position="58"/>
        <end position="83"/>
    </location>
</feature>
<proteinExistence type="predicted"/>
<evidence type="ECO:0008006" key="5">
    <source>
        <dbReference type="Google" id="ProtNLM"/>
    </source>
</evidence>
<feature type="compositionally biased region" description="Basic and acidic residues" evidence="1">
    <location>
        <begin position="1"/>
        <end position="16"/>
    </location>
</feature>
<evidence type="ECO:0000256" key="2">
    <source>
        <dbReference type="SAM" id="Phobius"/>
    </source>
</evidence>
<dbReference type="Proteomes" id="UP001054925">
    <property type="component" value="Unassembled WGS sequence"/>
</dbReference>
<evidence type="ECO:0000313" key="4">
    <source>
        <dbReference type="Proteomes" id="UP001054925"/>
    </source>
</evidence>
<name>A0AAV5GA05_CORAM</name>
<organism evidence="3 4">
    <name type="scientific">Corynebacterium ammoniagenes</name>
    <name type="common">Brevibacterium ammoniagenes</name>
    <dbReference type="NCBI Taxonomy" id="1697"/>
    <lineage>
        <taxon>Bacteria</taxon>
        <taxon>Bacillati</taxon>
        <taxon>Actinomycetota</taxon>
        <taxon>Actinomycetes</taxon>
        <taxon>Mycobacteriales</taxon>
        <taxon>Corynebacteriaceae</taxon>
        <taxon>Corynebacterium</taxon>
    </lineage>
</organism>
<reference evidence="3" key="1">
    <citation type="submission" date="2021-12" db="EMBL/GenBank/DDBJ databases">
        <title>Draft genome sequence of Corynebacterium ammoniagenes strain T-723.</title>
        <authorList>
            <person name="Matsuzawa M."/>
            <person name="Hiratani M."/>
            <person name="Abe I."/>
            <person name="Tsuji Y."/>
            <person name="Nakamura J."/>
        </authorList>
    </citation>
    <scope>NUCLEOTIDE SEQUENCE</scope>
    <source>
        <strain evidence="3">T-723</strain>
    </source>
</reference>
<dbReference type="AlphaFoldDB" id="A0AAV5GA05"/>
<feature type="region of interest" description="Disordered" evidence="1">
    <location>
        <begin position="1"/>
        <end position="38"/>
    </location>
</feature>